<gene>
    <name evidence="3" type="ORF">DdX_12432</name>
</gene>
<keyword evidence="4" id="KW-1185">Reference proteome</keyword>
<feature type="region of interest" description="Disordered" evidence="1">
    <location>
        <begin position="83"/>
        <end position="115"/>
    </location>
</feature>
<evidence type="ECO:0000256" key="2">
    <source>
        <dbReference type="SAM" id="Phobius"/>
    </source>
</evidence>
<keyword evidence="2" id="KW-0472">Membrane</keyword>
<feature type="compositionally biased region" description="Basic and acidic residues" evidence="1">
    <location>
        <begin position="166"/>
        <end position="175"/>
    </location>
</feature>
<reference evidence="3" key="1">
    <citation type="submission" date="2022-01" db="EMBL/GenBank/DDBJ databases">
        <title>Genome Sequence Resource for Two Populations of Ditylenchus destructor, the Migratory Endoparasitic Phytonematode.</title>
        <authorList>
            <person name="Zhang H."/>
            <person name="Lin R."/>
            <person name="Xie B."/>
        </authorList>
    </citation>
    <scope>NUCLEOTIDE SEQUENCE</scope>
    <source>
        <strain evidence="3">BazhouSP</strain>
    </source>
</reference>
<keyword evidence="2" id="KW-0812">Transmembrane</keyword>
<organism evidence="3 4">
    <name type="scientific">Ditylenchus destructor</name>
    <dbReference type="NCBI Taxonomy" id="166010"/>
    <lineage>
        <taxon>Eukaryota</taxon>
        <taxon>Metazoa</taxon>
        <taxon>Ecdysozoa</taxon>
        <taxon>Nematoda</taxon>
        <taxon>Chromadorea</taxon>
        <taxon>Rhabditida</taxon>
        <taxon>Tylenchina</taxon>
        <taxon>Tylenchomorpha</taxon>
        <taxon>Sphaerularioidea</taxon>
        <taxon>Anguinidae</taxon>
        <taxon>Anguininae</taxon>
        <taxon>Ditylenchus</taxon>
    </lineage>
</organism>
<feature type="region of interest" description="Disordered" evidence="1">
    <location>
        <begin position="166"/>
        <end position="203"/>
    </location>
</feature>
<evidence type="ECO:0000256" key="1">
    <source>
        <dbReference type="SAM" id="MobiDB-lite"/>
    </source>
</evidence>
<comment type="caution">
    <text evidence="3">The sequence shown here is derived from an EMBL/GenBank/DDBJ whole genome shotgun (WGS) entry which is preliminary data.</text>
</comment>
<accession>A0AAD4MW97</accession>
<name>A0AAD4MW97_9BILA</name>
<evidence type="ECO:0000313" key="4">
    <source>
        <dbReference type="Proteomes" id="UP001201812"/>
    </source>
</evidence>
<feature type="transmembrane region" description="Helical" evidence="2">
    <location>
        <begin position="212"/>
        <end position="242"/>
    </location>
</feature>
<keyword evidence="2" id="KW-1133">Transmembrane helix</keyword>
<feature type="compositionally biased region" description="Polar residues" evidence="1">
    <location>
        <begin position="104"/>
        <end position="115"/>
    </location>
</feature>
<evidence type="ECO:0000313" key="3">
    <source>
        <dbReference type="EMBL" id="KAI1707336.1"/>
    </source>
</evidence>
<proteinExistence type="predicted"/>
<sequence>MDVLPKERYCFDCLRLAFSPLQPHFIGLESGNGCQMAELGLMAGRTTTPVALISPLAITTNDSPLIETHFRTAKAMSDLQPNLASSIQHPEPPRQKSPLRDPTPVTNNRLNDSILHNSNSAQGAQAGIRPAPPGGQPTALLLQQQLGQYKDGMRKPAYYPLNLYPPDREEKRHDMGSPGEVDVLSPSKDHAQSLMSGESEHRRKLRKREKCWRGMMICQFVMVLLIFVFIVVATAVIAYVALTVQEALGKADYAIHHNPVTNMVDRMKTFKSNVGAFGHSVVDRMKGRHLDVTVAPSLD</sequence>
<dbReference type="EMBL" id="JAKKPZ010000041">
    <property type="protein sequence ID" value="KAI1707336.1"/>
    <property type="molecule type" value="Genomic_DNA"/>
</dbReference>
<dbReference type="AlphaFoldDB" id="A0AAD4MW97"/>
<dbReference type="Proteomes" id="UP001201812">
    <property type="component" value="Unassembled WGS sequence"/>
</dbReference>
<protein>
    <submittedName>
        <fullName evidence="3">Uncharacterized protein</fullName>
    </submittedName>
</protein>